<dbReference type="EMBL" id="JFFR01000023">
    <property type="protein sequence ID" value="KDN28221.1"/>
    <property type="molecule type" value="Genomic_DNA"/>
</dbReference>
<comment type="caution">
    <text evidence="1">The sequence shown here is derived from an EMBL/GenBank/DDBJ whole genome shotgun (WGS) entry which is preliminary data.</text>
</comment>
<name>A0A066ULD1_9VIBR</name>
<evidence type="ECO:0000313" key="2">
    <source>
        <dbReference type="Proteomes" id="UP000027219"/>
    </source>
</evidence>
<dbReference type="OrthoDB" id="5903994at2"/>
<accession>A0A066ULD1</accession>
<keyword evidence="2" id="KW-1185">Reference proteome</keyword>
<dbReference type="RefSeq" id="WP_032551673.1">
    <property type="nucleotide sequence ID" value="NZ_JFFR01000023.1"/>
</dbReference>
<dbReference type="PROSITE" id="PS51257">
    <property type="entry name" value="PROKAR_LIPOPROTEIN"/>
    <property type="match status" value="1"/>
</dbReference>
<proteinExistence type="predicted"/>
<dbReference type="AlphaFoldDB" id="A0A066ULD1"/>
<organism evidence="1 2">
    <name type="scientific">Vibrio fortis</name>
    <dbReference type="NCBI Taxonomy" id="212667"/>
    <lineage>
        <taxon>Bacteria</taxon>
        <taxon>Pseudomonadati</taxon>
        <taxon>Pseudomonadota</taxon>
        <taxon>Gammaproteobacteria</taxon>
        <taxon>Vibrionales</taxon>
        <taxon>Vibrionaceae</taxon>
        <taxon>Vibrio</taxon>
    </lineage>
</organism>
<gene>
    <name evidence="1" type="ORF">VFDL14_16825</name>
</gene>
<protein>
    <recommendedName>
        <fullName evidence="3">Lipoprotein</fullName>
    </recommendedName>
</protein>
<evidence type="ECO:0000313" key="1">
    <source>
        <dbReference type="EMBL" id="KDN28221.1"/>
    </source>
</evidence>
<sequence>MNKTLTLLTASLVALYGCGGGGSSSGSSTGNQKGPDNQTDFPIKNAQFAPKQSTTFNYEFEVDGQPEGNMSMLYAPLSADELIEHLQETPDSEALLKVVHDLRNYGVNQFYMSETIANEDIMTADYTFYFAGTDSALHEITDTYFIDSQYITTIMRSSPLFRLTGADVKESNPIIDISEETVSIQATLDGEAVINMLTDFDDHQWVKNLPANDSCSVVWQQQINETGVRKSFTVSGKSIEAANLTETNEYYLNCNSVDDSMHFSSTTERWFNPSIGLLTQIELLNAEGTVITEEKATLTEINQAS</sequence>
<evidence type="ECO:0008006" key="3">
    <source>
        <dbReference type="Google" id="ProtNLM"/>
    </source>
</evidence>
<dbReference type="Proteomes" id="UP000027219">
    <property type="component" value="Unassembled WGS sequence"/>
</dbReference>
<reference evidence="1 2" key="1">
    <citation type="submission" date="2014-02" db="EMBL/GenBank/DDBJ databases">
        <title>Vibrio fortis Dalian14 Genome Sequencing.</title>
        <authorList>
            <person name="Wang Y."/>
            <person name="Song L."/>
            <person name="Liu G."/>
            <person name="Ding J."/>
        </authorList>
    </citation>
    <scope>NUCLEOTIDE SEQUENCE [LARGE SCALE GENOMIC DNA]</scope>
    <source>
        <strain evidence="1 2">Dalian14</strain>
    </source>
</reference>